<dbReference type="GO" id="GO:0006633">
    <property type="term" value="P:fatty acid biosynthetic process"/>
    <property type="evidence" value="ECO:0007669"/>
    <property type="project" value="UniProtKB-UniRule"/>
</dbReference>
<protein>
    <recommendedName>
        <fullName evidence="10">Beta-ketoacyl-[acyl-carrier-protein] synthase III</fullName>
        <shortName evidence="10">Beta-ketoacyl-ACP synthase III</shortName>
        <shortName evidence="10">KAS III</shortName>
        <ecNumber evidence="10">2.3.1.180</ecNumber>
    </recommendedName>
    <alternativeName>
        <fullName evidence="10">3-oxoacyl-[acyl-carrier-protein] synthase 3</fullName>
    </alternativeName>
    <alternativeName>
        <fullName evidence="10">3-oxoacyl-[acyl-carrier-protein] synthase III</fullName>
    </alternativeName>
</protein>
<evidence type="ECO:0000256" key="8">
    <source>
        <dbReference type="ARBA" id="ARBA00023268"/>
    </source>
</evidence>
<comment type="similarity">
    <text evidence="1 10">Belongs to the thiolase-like superfamily. FabH family.</text>
</comment>
<evidence type="ECO:0000259" key="11">
    <source>
        <dbReference type="Pfam" id="PF08541"/>
    </source>
</evidence>
<comment type="pathway">
    <text evidence="10">Lipid metabolism; fatty acid biosynthesis.</text>
</comment>
<dbReference type="InterPro" id="IPR013751">
    <property type="entry name" value="ACP_syn_III_N"/>
</dbReference>
<keyword evidence="2 10" id="KW-0963">Cytoplasm</keyword>
<comment type="subcellular location">
    <subcellularLocation>
        <location evidence="10">Cytoplasm</location>
    </subcellularLocation>
</comment>
<keyword evidence="5 10" id="KW-0276">Fatty acid metabolism</keyword>
<evidence type="ECO:0000256" key="2">
    <source>
        <dbReference type="ARBA" id="ARBA00022490"/>
    </source>
</evidence>
<evidence type="ECO:0000256" key="9">
    <source>
        <dbReference type="ARBA" id="ARBA00023315"/>
    </source>
</evidence>
<dbReference type="AlphaFoldDB" id="A0A5K7XHW5"/>
<dbReference type="Pfam" id="PF08541">
    <property type="entry name" value="ACP_syn_III_C"/>
    <property type="match status" value="1"/>
</dbReference>
<evidence type="ECO:0000256" key="1">
    <source>
        <dbReference type="ARBA" id="ARBA00008642"/>
    </source>
</evidence>
<evidence type="ECO:0000256" key="3">
    <source>
        <dbReference type="ARBA" id="ARBA00022516"/>
    </source>
</evidence>
<feature type="active site" evidence="10">
    <location>
        <position position="126"/>
    </location>
</feature>
<dbReference type="Gene3D" id="3.40.47.10">
    <property type="match status" value="1"/>
</dbReference>
<dbReference type="KEGG" id="lpav:PLANPX_5607"/>
<dbReference type="GO" id="GO:0004315">
    <property type="term" value="F:3-oxoacyl-[acyl-carrier-protein] synthase activity"/>
    <property type="evidence" value="ECO:0007669"/>
    <property type="project" value="InterPro"/>
</dbReference>
<feature type="active site" evidence="10">
    <location>
        <position position="296"/>
    </location>
</feature>
<feature type="active site" evidence="10">
    <location>
        <position position="266"/>
    </location>
</feature>
<dbReference type="InterPro" id="IPR016039">
    <property type="entry name" value="Thiolase-like"/>
</dbReference>
<feature type="domain" description="Beta-ketoacyl-[acyl-carrier-protein] synthase III N-terminal" evidence="12">
    <location>
        <begin position="121"/>
        <end position="198"/>
    </location>
</feature>
<dbReference type="NCBIfam" id="NF006829">
    <property type="entry name" value="PRK09352.1"/>
    <property type="match status" value="1"/>
</dbReference>
<keyword evidence="9 10" id="KW-0012">Acyltransferase</keyword>
<dbReference type="NCBIfam" id="TIGR00747">
    <property type="entry name" value="fabH"/>
    <property type="match status" value="1"/>
</dbReference>
<dbReference type="CDD" id="cd00830">
    <property type="entry name" value="KAS_III"/>
    <property type="match status" value="1"/>
</dbReference>
<evidence type="ECO:0000256" key="4">
    <source>
        <dbReference type="ARBA" id="ARBA00022679"/>
    </source>
</evidence>
<dbReference type="RefSeq" id="WP_152101252.1">
    <property type="nucleotide sequence ID" value="NZ_AP021861.1"/>
</dbReference>
<accession>A0A5K7XHW5</accession>
<dbReference type="EMBL" id="AP021861">
    <property type="protein sequence ID" value="BBO35995.1"/>
    <property type="molecule type" value="Genomic_DNA"/>
</dbReference>
<keyword evidence="8 10" id="KW-0511">Multifunctional enzyme</keyword>
<proteinExistence type="inferred from homology"/>
<dbReference type="Proteomes" id="UP000326837">
    <property type="component" value="Chromosome"/>
</dbReference>
<reference evidence="14" key="1">
    <citation type="submission" date="2019-10" db="EMBL/GenBank/DDBJ databases">
        <title>Lacipirellula parvula gen. nov., sp. nov., representing a lineage of planctomycetes widespread in freshwater anoxic habitats, and description of the family Lacipirellulaceae.</title>
        <authorList>
            <person name="Dedysh S.N."/>
            <person name="Kulichevskaya I.S."/>
            <person name="Beletsky A.V."/>
            <person name="Rakitin A.L."/>
            <person name="Mardanov A.V."/>
            <person name="Ivanova A.A."/>
            <person name="Saltykova V.X."/>
            <person name="Rijpstra W.I.C."/>
            <person name="Sinninghe Damste J.S."/>
            <person name="Ravin N.V."/>
        </authorList>
    </citation>
    <scope>NUCLEOTIDE SEQUENCE [LARGE SCALE GENOMIC DNA]</scope>
    <source>
        <strain evidence="14">PX69</strain>
    </source>
</reference>
<dbReference type="UniPathway" id="UPA00094"/>
<comment type="catalytic activity">
    <reaction evidence="10">
        <text>malonyl-[ACP] + acetyl-CoA + H(+) = 3-oxobutanoyl-[ACP] + CO2 + CoA</text>
        <dbReference type="Rhea" id="RHEA:12080"/>
        <dbReference type="Rhea" id="RHEA-COMP:9623"/>
        <dbReference type="Rhea" id="RHEA-COMP:9625"/>
        <dbReference type="ChEBI" id="CHEBI:15378"/>
        <dbReference type="ChEBI" id="CHEBI:16526"/>
        <dbReference type="ChEBI" id="CHEBI:57287"/>
        <dbReference type="ChEBI" id="CHEBI:57288"/>
        <dbReference type="ChEBI" id="CHEBI:78449"/>
        <dbReference type="ChEBI" id="CHEBI:78450"/>
        <dbReference type="EC" id="2.3.1.180"/>
    </reaction>
</comment>
<dbReference type="PANTHER" id="PTHR34069:SF2">
    <property type="entry name" value="BETA-KETOACYL-[ACYL-CARRIER-PROTEIN] SYNTHASE III"/>
    <property type="match status" value="1"/>
</dbReference>
<gene>
    <name evidence="10" type="primary">fabH</name>
    <name evidence="13" type="ORF">PLANPX_5607</name>
</gene>
<evidence type="ECO:0000256" key="7">
    <source>
        <dbReference type="ARBA" id="ARBA00023160"/>
    </source>
</evidence>
<dbReference type="InterPro" id="IPR004655">
    <property type="entry name" value="FabH"/>
</dbReference>
<comment type="function">
    <text evidence="10">Catalyzes the condensation reaction of fatty acid synthesis by the addition to an acyl acceptor of two carbons from malonyl-ACP. Catalyzes the first condensation reaction which initiates fatty acid synthesis and may therefore play a role in governing the total rate of fatty acid production. Possesses both acetoacetyl-ACP synthase and acetyl transacylase activities. Its substrate specificity determines the biosynthesis of branched-chain and/or straight-chain of fatty acids.</text>
</comment>
<feature type="domain" description="Beta-ketoacyl-[acyl-carrier-protein] synthase III C-terminal" evidence="11">
    <location>
        <begin position="250"/>
        <end position="339"/>
    </location>
</feature>
<name>A0A5K7XHW5_9BACT</name>
<organism evidence="13 14">
    <name type="scientific">Lacipirellula parvula</name>
    <dbReference type="NCBI Taxonomy" id="2650471"/>
    <lineage>
        <taxon>Bacteria</taxon>
        <taxon>Pseudomonadati</taxon>
        <taxon>Planctomycetota</taxon>
        <taxon>Planctomycetia</taxon>
        <taxon>Pirellulales</taxon>
        <taxon>Lacipirellulaceae</taxon>
        <taxon>Lacipirellula</taxon>
    </lineage>
</organism>
<keyword evidence="14" id="KW-1185">Reference proteome</keyword>
<comment type="domain">
    <text evidence="10">The last Arg residue of the ACP-binding site is essential for the weak association between ACP/AcpP and FabH.</text>
</comment>
<dbReference type="GO" id="GO:0044550">
    <property type="term" value="P:secondary metabolite biosynthetic process"/>
    <property type="evidence" value="ECO:0007669"/>
    <property type="project" value="TreeGrafter"/>
</dbReference>
<comment type="subunit">
    <text evidence="10">Homodimer.</text>
</comment>
<dbReference type="SUPFAM" id="SSF53901">
    <property type="entry name" value="Thiolase-like"/>
    <property type="match status" value="1"/>
</dbReference>
<evidence type="ECO:0000313" key="14">
    <source>
        <dbReference type="Proteomes" id="UP000326837"/>
    </source>
</evidence>
<keyword evidence="6 10" id="KW-0443">Lipid metabolism</keyword>
<feature type="region of interest" description="ACP-binding" evidence="10">
    <location>
        <begin position="267"/>
        <end position="271"/>
    </location>
</feature>
<evidence type="ECO:0000313" key="13">
    <source>
        <dbReference type="EMBL" id="BBO35995.1"/>
    </source>
</evidence>
<evidence type="ECO:0000259" key="12">
    <source>
        <dbReference type="Pfam" id="PF08545"/>
    </source>
</evidence>
<evidence type="ECO:0000256" key="5">
    <source>
        <dbReference type="ARBA" id="ARBA00022832"/>
    </source>
</evidence>
<keyword evidence="3 10" id="KW-0444">Lipid biosynthesis</keyword>
<keyword evidence="7 10" id="KW-0275">Fatty acid biosynthesis</keyword>
<dbReference type="GO" id="GO:0033818">
    <property type="term" value="F:beta-ketoacyl-acyl-carrier-protein synthase III activity"/>
    <property type="evidence" value="ECO:0007669"/>
    <property type="project" value="UniProtKB-UniRule"/>
</dbReference>
<dbReference type="InterPro" id="IPR013747">
    <property type="entry name" value="ACP_syn_III_C"/>
</dbReference>
<dbReference type="GO" id="GO:0005737">
    <property type="term" value="C:cytoplasm"/>
    <property type="evidence" value="ECO:0007669"/>
    <property type="project" value="UniProtKB-SubCell"/>
</dbReference>
<dbReference type="Pfam" id="PF08545">
    <property type="entry name" value="ACP_syn_III"/>
    <property type="match status" value="1"/>
</dbReference>
<keyword evidence="4 10" id="KW-0808">Transferase</keyword>
<evidence type="ECO:0000256" key="10">
    <source>
        <dbReference type="HAMAP-Rule" id="MF_01815"/>
    </source>
</evidence>
<dbReference type="PANTHER" id="PTHR34069">
    <property type="entry name" value="3-OXOACYL-[ACYL-CARRIER-PROTEIN] SYNTHASE 3"/>
    <property type="match status" value="1"/>
</dbReference>
<sequence>MSDGFSAVGGAPVRTLSGVQILGTGSYVPDNVVTNADLSSLGCDPEWIVQRTGIRERRHLPMGLATSDMAVAAAERCLEAAKIDRAEVDLLIVGTMTPDRLLPAAATKVQTRLGLNCGAVDINAACAGFTYALTTAMQFVATGCSKKALVIGVDANSRMVDPTDLKTYPLFGDGAGAVLLSAGSPEQGALAYTIGADGSGMELLHRPGGGAETPFSLTTTEPNSWYLKMDGRPVFKWAVRLVEDTTRQVLDAAGLSTEQIDCWLFHQANVRILDAAIEALGIERERVVMHMDRYGNTSAASIPIALDETVRAGGIRRGDHLIMSGFGAGLAWGTIAWRW</sequence>
<dbReference type="EC" id="2.3.1.180" evidence="10"/>
<evidence type="ECO:0000256" key="6">
    <source>
        <dbReference type="ARBA" id="ARBA00023098"/>
    </source>
</evidence>
<dbReference type="HAMAP" id="MF_01815">
    <property type="entry name" value="FabH"/>
    <property type="match status" value="1"/>
</dbReference>